<evidence type="ECO:0000313" key="1">
    <source>
        <dbReference type="Proteomes" id="UP000887565"/>
    </source>
</evidence>
<keyword evidence="1" id="KW-1185">Reference proteome</keyword>
<protein>
    <submittedName>
        <fullName evidence="2">Uncharacterized protein</fullName>
    </submittedName>
</protein>
<name>A0A915HVY9_ROMCU</name>
<organism evidence="1 2">
    <name type="scientific">Romanomermis culicivorax</name>
    <name type="common">Nematode worm</name>
    <dbReference type="NCBI Taxonomy" id="13658"/>
    <lineage>
        <taxon>Eukaryota</taxon>
        <taxon>Metazoa</taxon>
        <taxon>Ecdysozoa</taxon>
        <taxon>Nematoda</taxon>
        <taxon>Enoplea</taxon>
        <taxon>Dorylaimia</taxon>
        <taxon>Mermithida</taxon>
        <taxon>Mermithoidea</taxon>
        <taxon>Mermithidae</taxon>
        <taxon>Romanomermis</taxon>
    </lineage>
</organism>
<dbReference type="WBParaSite" id="nRc.2.0.1.t05506-RA">
    <property type="protein sequence ID" value="nRc.2.0.1.t05506-RA"/>
    <property type="gene ID" value="nRc.2.0.1.g05506"/>
</dbReference>
<sequence length="138" mass="15583">MASVLGEQSPTIFLQVPSTWPPAGALPAFTEHFSLQYLLYIVRYLWLAAQGAVLSTHEVAHRIVKHILEMMSNILIIVFCKETCSLAYREDCVSNLAYYNPIGTQRTFRPAYFLVSVMPILKVMLIKERSSDLTGAMQ</sequence>
<evidence type="ECO:0000313" key="2">
    <source>
        <dbReference type="WBParaSite" id="nRc.2.0.1.t05506-RA"/>
    </source>
</evidence>
<proteinExistence type="predicted"/>
<dbReference type="Proteomes" id="UP000887565">
    <property type="component" value="Unplaced"/>
</dbReference>
<reference evidence="2" key="1">
    <citation type="submission" date="2022-11" db="UniProtKB">
        <authorList>
            <consortium name="WormBaseParasite"/>
        </authorList>
    </citation>
    <scope>IDENTIFICATION</scope>
</reference>
<accession>A0A915HVY9</accession>
<dbReference type="AlphaFoldDB" id="A0A915HVY9"/>